<proteinExistence type="predicted"/>
<dbReference type="AlphaFoldDB" id="A0A9W6QWH5"/>
<organism evidence="1 2">
    <name type="scientific">Amycolatopsis taiwanensis</name>
    <dbReference type="NCBI Taxonomy" id="342230"/>
    <lineage>
        <taxon>Bacteria</taxon>
        <taxon>Bacillati</taxon>
        <taxon>Actinomycetota</taxon>
        <taxon>Actinomycetes</taxon>
        <taxon>Pseudonocardiales</taxon>
        <taxon>Pseudonocardiaceae</taxon>
        <taxon>Amycolatopsis</taxon>
    </lineage>
</organism>
<accession>A0A9W6QWH5</accession>
<reference evidence="1" key="1">
    <citation type="submission" date="2023-03" db="EMBL/GenBank/DDBJ databases">
        <title>Amycolatopsis taiwanensis NBRC 103393.</title>
        <authorList>
            <person name="Ichikawa N."/>
            <person name="Sato H."/>
            <person name="Tonouchi N."/>
        </authorList>
    </citation>
    <scope>NUCLEOTIDE SEQUENCE</scope>
    <source>
        <strain evidence="1">NBRC 103393</strain>
    </source>
</reference>
<evidence type="ECO:0000313" key="1">
    <source>
        <dbReference type="EMBL" id="GLY65013.1"/>
    </source>
</evidence>
<gene>
    <name evidence="1" type="ORF">Atai01_16320</name>
</gene>
<evidence type="ECO:0000313" key="2">
    <source>
        <dbReference type="Proteomes" id="UP001165136"/>
    </source>
</evidence>
<dbReference type="Proteomes" id="UP001165136">
    <property type="component" value="Unassembled WGS sequence"/>
</dbReference>
<keyword evidence="2" id="KW-1185">Reference proteome</keyword>
<name>A0A9W6QWH5_9PSEU</name>
<comment type="caution">
    <text evidence="1">The sequence shown here is derived from an EMBL/GenBank/DDBJ whole genome shotgun (WGS) entry which is preliminary data.</text>
</comment>
<protein>
    <submittedName>
        <fullName evidence="1">Uncharacterized protein</fullName>
    </submittedName>
</protein>
<sequence length="69" mass="6707">MAAPPAAKPISTAALARKQDSSAVAAATASVSGLDKAALGALAHGNGSLLGGRTPQNPTRVCRLRGATL</sequence>
<dbReference type="EMBL" id="BSTI01000003">
    <property type="protein sequence ID" value="GLY65013.1"/>
    <property type="molecule type" value="Genomic_DNA"/>
</dbReference>